<comment type="caution">
    <text evidence="1">The sequence shown here is derived from an EMBL/GenBank/DDBJ whole genome shotgun (WGS) entry which is preliminary data.</text>
</comment>
<sequence>MYFSIFYQDYTVEIENAEELFVALKLTPSEVYVENELLSPIGEKITDVVTNTDEFLLIFGKVIDTKGASRQPYLQCLGSQLKQVMTNSETLKNTLALLANKNDQEYFFNTMDLIN</sequence>
<reference evidence="1" key="1">
    <citation type="submission" date="2019-11" db="EMBL/GenBank/DDBJ databases">
        <title>Genomic insights into an expanded diversity of filamentous marine cyanobacteria reveals the extraordinary biosynthetic potential of Moorea and Okeania.</title>
        <authorList>
            <person name="Ferreira Leao T."/>
            <person name="Wang M."/>
            <person name="Moss N."/>
            <person name="Da Silva R."/>
            <person name="Sanders J."/>
            <person name="Nurk S."/>
            <person name="Gurevich A."/>
            <person name="Humphrey G."/>
            <person name="Reher R."/>
            <person name="Zhu Q."/>
            <person name="Belda-Ferre P."/>
            <person name="Glukhov E."/>
            <person name="Rex R."/>
            <person name="Dorrestein P.C."/>
            <person name="Knight R."/>
            <person name="Pevzner P."/>
            <person name="Gerwick W.H."/>
            <person name="Gerwick L."/>
        </authorList>
    </citation>
    <scope>NUCLEOTIDE SEQUENCE</scope>
    <source>
        <strain evidence="1">SIO1C4</strain>
    </source>
</reference>
<dbReference type="AlphaFoldDB" id="A0A6B3N7P3"/>
<proteinExistence type="predicted"/>
<evidence type="ECO:0000313" key="1">
    <source>
        <dbReference type="EMBL" id="NER29636.1"/>
    </source>
</evidence>
<organism evidence="1">
    <name type="scientific">Symploca sp. SIO1C4</name>
    <dbReference type="NCBI Taxonomy" id="2607765"/>
    <lineage>
        <taxon>Bacteria</taxon>
        <taxon>Bacillati</taxon>
        <taxon>Cyanobacteriota</taxon>
        <taxon>Cyanophyceae</taxon>
        <taxon>Coleofasciculales</taxon>
        <taxon>Coleofasciculaceae</taxon>
        <taxon>Symploca</taxon>
    </lineage>
</organism>
<gene>
    <name evidence="1" type="ORF">F6J89_18965</name>
</gene>
<accession>A0A6B3N7P3</accession>
<dbReference type="EMBL" id="JAAHFQ010000403">
    <property type="protein sequence ID" value="NER29636.1"/>
    <property type="molecule type" value="Genomic_DNA"/>
</dbReference>
<name>A0A6B3N7P3_9CYAN</name>
<protein>
    <submittedName>
        <fullName evidence="1">Uncharacterized protein</fullName>
    </submittedName>
</protein>